<dbReference type="InterPro" id="IPR016055">
    <property type="entry name" value="A-D-PHexomutase_a/b/a-I/II/III"/>
</dbReference>
<evidence type="ECO:0000259" key="8">
    <source>
        <dbReference type="Pfam" id="PF00408"/>
    </source>
</evidence>
<evidence type="ECO:0000256" key="6">
    <source>
        <dbReference type="ARBA" id="ARBA00023235"/>
    </source>
</evidence>
<dbReference type="CDD" id="cd03089">
    <property type="entry name" value="PMM_PGM"/>
    <property type="match status" value="1"/>
</dbReference>
<dbReference type="InterPro" id="IPR036900">
    <property type="entry name" value="A-D-PHexomutase_C_sf"/>
</dbReference>
<dbReference type="PRINTS" id="PR00509">
    <property type="entry name" value="PGMPMM"/>
</dbReference>
<comment type="similarity">
    <text evidence="2 7">Belongs to the phosphohexose mutase family.</text>
</comment>
<dbReference type="GO" id="GO:0005975">
    <property type="term" value="P:carbohydrate metabolic process"/>
    <property type="evidence" value="ECO:0007669"/>
    <property type="project" value="InterPro"/>
</dbReference>
<evidence type="ECO:0000256" key="1">
    <source>
        <dbReference type="ARBA" id="ARBA00001946"/>
    </source>
</evidence>
<feature type="domain" description="Alpha-D-phosphohexomutase C-terminal" evidence="8">
    <location>
        <begin position="371"/>
        <end position="445"/>
    </location>
</feature>
<dbReference type="SUPFAM" id="SSF53738">
    <property type="entry name" value="Phosphoglucomutase, first 3 domains"/>
    <property type="match status" value="3"/>
</dbReference>
<evidence type="ECO:0000259" key="9">
    <source>
        <dbReference type="Pfam" id="PF02878"/>
    </source>
</evidence>
<keyword evidence="5 7" id="KW-0460">Magnesium</keyword>
<evidence type="ECO:0000313" key="12">
    <source>
        <dbReference type="EMBL" id="GHF24729.1"/>
    </source>
</evidence>
<name>A0A919E8G3_9PROT</name>
<keyword evidence="3" id="KW-0597">Phosphoprotein</keyword>
<dbReference type="Gene3D" id="3.30.310.50">
    <property type="entry name" value="Alpha-D-phosphohexomutase, C-terminal domain"/>
    <property type="match status" value="1"/>
</dbReference>
<dbReference type="Pfam" id="PF00408">
    <property type="entry name" value="PGM_PMM_IV"/>
    <property type="match status" value="1"/>
</dbReference>
<dbReference type="Proteomes" id="UP000630923">
    <property type="component" value="Unassembled WGS sequence"/>
</dbReference>
<dbReference type="InterPro" id="IPR016066">
    <property type="entry name" value="A-D-PHexomutase_CS"/>
</dbReference>
<comment type="cofactor">
    <cofactor evidence="1">
        <name>Mg(2+)</name>
        <dbReference type="ChEBI" id="CHEBI:18420"/>
    </cofactor>
</comment>
<accession>A0A919E8G3</accession>
<dbReference type="PANTHER" id="PTHR43771:SF2">
    <property type="entry name" value="PHOSPHOMANNOMUTASE_PHOSPHOGLUCOMUTASE"/>
    <property type="match status" value="1"/>
</dbReference>
<proteinExistence type="inferred from homology"/>
<evidence type="ECO:0000259" key="11">
    <source>
        <dbReference type="Pfam" id="PF02880"/>
    </source>
</evidence>
<feature type="domain" description="Alpha-D-phosphohexomutase alpha/beta/alpha" evidence="9">
    <location>
        <begin position="11"/>
        <end position="119"/>
    </location>
</feature>
<evidence type="ECO:0000256" key="4">
    <source>
        <dbReference type="ARBA" id="ARBA00022723"/>
    </source>
</evidence>
<keyword evidence="4 7" id="KW-0479">Metal-binding</keyword>
<keyword evidence="13" id="KW-1185">Reference proteome</keyword>
<dbReference type="Pfam" id="PF02878">
    <property type="entry name" value="PGM_PMM_I"/>
    <property type="match status" value="1"/>
</dbReference>
<dbReference type="NCBIfam" id="NF046027">
    <property type="entry name" value="PhglucPhmanMutPgmG"/>
    <property type="match status" value="1"/>
</dbReference>
<dbReference type="InterPro" id="IPR005841">
    <property type="entry name" value="Alpha-D-phosphohexomutase_SF"/>
</dbReference>
<dbReference type="SUPFAM" id="SSF55957">
    <property type="entry name" value="Phosphoglucomutase, C-terminal domain"/>
    <property type="match status" value="1"/>
</dbReference>
<feature type="domain" description="Alpha-D-phosphohexomutase alpha/beta/alpha" evidence="11">
    <location>
        <begin position="255"/>
        <end position="364"/>
    </location>
</feature>
<comment type="caution">
    <text evidence="12">The sequence shown here is derived from an EMBL/GenBank/DDBJ whole genome shotgun (WGS) entry which is preliminary data.</text>
</comment>
<dbReference type="InterPro" id="IPR005845">
    <property type="entry name" value="A-D-PHexomutase_a/b/a-II"/>
</dbReference>
<dbReference type="InterPro" id="IPR005844">
    <property type="entry name" value="A-D-PHexomutase_a/b/a-I"/>
</dbReference>
<dbReference type="PANTHER" id="PTHR43771">
    <property type="entry name" value="PHOSPHOMANNOMUTASE"/>
    <property type="match status" value="1"/>
</dbReference>
<dbReference type="Pfam" id="PF02879">
    <property type="entry name" value="PGM_PMM_II"/>
    <property type="match status" value="1"/>
</dbReference>
<dbReference type="Pfam" id="PF02880">
    <property type="entry name" value="PGM_PMM_III"/>
    <property type="match status" value="1"/>
</dbReference>
<dbReference type="EMBL" id="BNCI01000002">
    <property type="protein sequence ID" value="GHF24729.1"/>
    <property type="molecule type" value="Genomic_DNA"/>
</dbReference>
<evidence type="ECO:0000256" key="5">
    <source>
        <dbReference type="ARBA" id="ARBA00022842"/>
    </source>
</evidence>
<gene>
    <name evidence="12" type="ORF">GCM10017044_19270</name>
</gene>
<organism evidence="12 13">
    <name type="scientific">Kordiimonas sediminis</name>
    <dbReference type="NCBI Taxonomy" id="1735581"/>
    <lineage>
        <taxon>Bacteria</taxon>
        <taxon>Pseudomonadati</taxon>
        <taxon>Pseudomonadota</taxon>
        <taxon>Alphaproteobacteria</taxon>
        <taxon>Kordiimonadales</taxon>
        <taxon>Kordiimonadaceae</taxon>
        <taxon>Kordiimonas</taxon>
    </lineage>
</organism>
<dbReference type="PROSITE" id="PS00710">
    <property type="entry name" value="PGM_PMM"/>
    <property type="match status" value="1"/>
</dbReference>
<sequence>MTAHNFHSSVLREYDVRGIVDETLSVEDAAALGRAYGTHIKRAGGSRVAVGYDGRVSSPAMSDALMAGITSTGVDVVCVGMGATPMLYYAVFELDTDGGVMVTGSHNPPNYNGFKMMIGKKPCFGAAIQALGATAAKGDFETGEGTRSEEDIFDRYIDRLARDFEVGSFKIAWDPANGSAGPAVSALVKRLPGEHIVINEEVDGTFPNHHADPTVEENLEQLKDIVRAEGCDFGLAFDGDGDRVGAVDGQGRVVWGDQMLAILGADLLQEVPGAAIIADVKASQVLFDRIDALGGKGVMWKTGHSLIKAKMVEMEAPLAGEMSGHIFFKHKFYGHDDAMYASVRFINAIARQGGDLAALKDDLPAAINTPELRFDCEEERKFVVIDEVKARLEAAGADMSTVDGVRVKTDDGWWLLRASNTQAVLVARCEASSDAGLSRLKQALVGALKASGITPPEGL</sequence>
<dbReference type="Gene3D" id="3.40.120.10">
    <property type="entry name" value="Alpha-D-Glucose-1,6-Bisphosphate, subunit A, domain 3"/>
    <property type="match status" value="3"/>
</dbReference>
<evidence type="ECO:0000313" key="13">
    <source>
        <dbReference type="Proteomes" id="UP000630923"/>
    </source>
</evidence>
<evidence type="ECO:0000256" key="2">
    <source>
        <dbReference type="ARBA" id="ARBA00010231"/>
    </source>
</evidence>
<dbReference type="AlphaFoldDB" id="A0A919E8G3"/>
<dbReference type="RefSeq" id="WP_191252380.1">
    <property type="nucleotide sequence ID" value="NZ_BNCI01000002.1"/>
</dbReference>
<dbReference type="InterPro" id="IPR005846">
    <property type="entry name" value="A-D-PHexomutase_a/b/a-III"/>
</dbReference>
<evidence type="ECO:0000256" key="7">
    <source>
        <dbReference type="RuleBase" id="RU004326"/>
    </source>
</evidence>
<dbReference type="InterPro" id="IPR005843">
    <property type="entry name" value="A-D-PHexomutase_C"/>
</dbReference>
<keyword evidence="6" id="KW-0413">Isomerase</keyword>
<evidence type="ECO:0000256" key="3">
    <source>
        <dbReference type="ARBA" id="ARBA00022553"/>
    </source>
</evidence>
<reference evidence="12" key="1">
    <citation type="journal article" date="2014" name="Int. J. Syst. Evol. Microbiol.">
        <title>Complete genome sequence of Corynebacterium casei LMG S-19264T (=DSM 44701T), isolated from a smear-ripened cheese.</title>
        <authorList>
            <consortium name="US DOE Joint Genome Institute (JGI-PGF)"/>
            <person name="Walter F."/>
            <person name="Albersmeier A."/>
            <person name="Kalinowski J."/>
            <person name="Ruckert C."/>
        </authorList>
    </citation>
    <scope>NUCLEOTIDE SEQUENCE</scope>
    <source>
        <strain evidence="12">KCTC 42590</strain>
    </source>
</reference>
<protein>
    <submittedName>
        <fullName evidence="12">Phosphomannomutase</fullName>
    </submittedName>
</protein>
<dbReference type="GO" id="GO:0016868">
    <property type="term" value="F:intramolecular phosphotransferase activity"/>
    <property type="evidence" value="ECO:0007669"/>
    <property type="project" value="InterPro"/>
</dbReference>
<feature type="domain" description="Alpha-D-phosphohexomutase alpha/beta/alpha" evidence="10">
    <location>
        <begin position="155"/>
        <end position="251"/>
    </location>
</feature>
<reference evidence="12" key="2">
    <citation type="submission" date="2020-09" db="EMBL/GenBank/DDBJ databases">
        <authorList>
            <person name="Sun Q."/>
            <person name="Kim S."/>
        </authorList>
    </citation>
    <scope>NUCLEOTIDE SEQUENCE</scope>
    <source>
        <strain evidence="12">KCTC 42590</strain>
    </source>
</reference>
<dbReference type="GO" id="GO:0000287">
    <property type="term" value="F:magnesium ion binding"/>
    <property type="evidence" value="ECO:0007669"/>
    <property type="project" value="InterPro"/>
</dbReference>
<evidence type="ECO:0000259" key="10">
    <source>
        <dbReference type="Pfam" id="PF02879"/>
    </source>
</evidence>